<accession>A0A2T2YI07</accession>
<evidence type="ECO:0000256" key="6">
    <source>
        <dbReference type="ARBA" id="ARBA00012865"/>
    </source>
</evidence>
<dbReference type="InterPro" id="IPR058199">
    <property type="entry name" value="BlaB//VIM/IMP-1"/>
</dbReference>
<dbReference type="NCBIfam" id="NF033088">
    <property type="entry name" value="bla_subclass_B1"/>
    <property type="match status" value="1"/>
</dbReference>
<dbReference type="GO" id="GO:0017001">
    <property type="term" value="P:antibiotic catabolic process"/>
    <property type="evidence" value="ECO:0007669"/>
    <property type="project" value="InterPro"/>
</dbReference>
<dbReference type="CDD" id="cd16302">
    <property type="entry name" value="CcrA-like_MBL-B1"/>
    <property type="match status" value="1"/>
</dbReference>
<comment type="caution">
    <text evidence="16">The sequence shown here is derived from an EMBL/GenBank/DDBJ whole genome shotgun (WGS) entry which is preliminary data.</text>
</comment>
<dbReference type="RefSeq" id="WP_106931321.1">
    <property type="nucleotide sequence ID" value="NZ_PYFT01000001.1"/>
</dbReference>
<evidence type="ECO:0000256" key="13">
    <source>
        <dbReference type="RuleBase" id="RU361140"/>
    </source>
</evidence>
<dbReference type="NCBIfam" id="NF012229">
    <property type="entry name" value="bla_class_B_core"/>
    <property type="match status" value="1"/>
</dbReference>
<evidence type="ECO:0000259" key="15">
    <source>
        <dbReference type="SMART" id="SM00849"/>
    </source>
</evidence>
<dbReference type="GO" id="GO:0046677">
    <property type="term" value="P:response to antibiotic"/>
    <property type="evidence" value="ECO:0007669"/>
    <property type="project" value="UniProtKB-UniRule"/>
</dbReference>
<dbReference type="SUPFAM" id="SSF56281">
    <property type="entry name" value="Metallo-hydrolase/oxidoreductase"/>
    <property type="match status" value="1"/>
</dbReference>
<keyword evidence="7 13" id="KW-0479">Metal-binding</keyword>
<keyword evidence="12 13" id="KW-0046">Antibiotic resistance</keyword>
<evidence type="ECO:0000256" key="10">
    <source>
        <dbReference type="ARBA" id="ARBA00022801"/>
    </source>
</evidence>
<evidence type="ECO:0000256" key="4">
    <source>
        <dbReference type="ARBA" id="ARBA00005250"/>
    </source>
</evidence>
<feature type="signal peptide" evidence="14">
    <location>
        <begin position="1"/>
        <end position="20"/>
    </location>
</feature>
<dbReference type="OrthoDB" id="9769598at2"/>
<dbReference type="PANTHER" id="PTHR42951:SF4">
    <property type="entry name" value="ACYL-COENZYME A THIOESTERASE MBLAC2"/>
    <property type="match status" value="1"/>
</dbReference>
<comment type="subunit">
    <text evidence="5">Monomer.</text>
</comment>
<dbReference type="GO" id="GO:0008800">
    <property type="term" value="F:beta-lactamase activity"/>
    <property type="evidence" value="ECO:0007669"/>
    <property type="project" value="UniProtKB-UniRule"/>
</dbReference>
<comment type="similarity">
    <text evidence="4 13">Belongs to the metallo-beta-lactamase superfamily. Class-B beta-lactamase family.</text>
</comment>
<evidence type="ECO:0000256" key="8">
    <source>
        <dbReference type="ARBA" id="ARBA00022729"/>
    </source>
</evidence>
<evidence type="ECO:0000256" key="12">
    <source>
        <dbReference type="ARBA" id="ARBA00023251"/>
    </source>
</evidence>
<dbReference type="EMBL" id="PYFT01000001">
    <property type="protein sequence ID" value="PSR55143.1"/>
    <property type="molecule type" value="Genomic_DNA"/>
</dbReference>
<evidence type="ECO:0000256" key="7">
    <source>
        <dbReference type="ARBA" id="ARBA00022723"/>
    </source>
</evidence>
<dbReference type="EC" id="3.5.2.6" evidence="6 13"/>
<dbReference type="SMART" id="SM00849">
    <property type="entry name" value="Lactamase_B"/>
    <property type="match status" value="1"/>
</dbReference>
<evidence type="ECO:0000256" key="5">
    <source>
        <dbReference type="ARBA" id="ARBA00011245"/>
    </source>
</evidence>
<dbReference type="Gene3D" id="3.60.15.10">
    <property type="entry name" value="Ribonuclease Z/Hydroxyacylglutathione hydrolase-like"/>
    <property type="match status" value="1"/>
</dbReference>
<comment type="catalytic activity">
    <reaction evidence="1 13">
        <text>a beta-lactam + H2O = a substituted beta-amino acid</text>
        <dbReference type="Rhea" id="RHEA:20401"/>
        <dbReference type="ChEBI" id="CHEBI:15377"/>
        <dbReference type="ChEBI" id="CHEBI:35627"/>
        <dbReference type="ChEBI" id="CHEBI:140347"/>
        <dbReference type="EC" id="3.5.2.6"/>
    </reaction>
</comment>
<dbReference type="GO" id="GO:0008270">
    <property type="term" value="F:zinc ion binding"/>
    <property type="evidence" value="ECO:0007669"/>
    <property type="project" value="InterPro"/>
</dbReference>
<feature type="chain" id="PRO_5015672921" description="Beta-lactamase" evidence="14">
    <location>
        <begin position="21"/>
        <end position="247"/>
    </location>
</feature>
<evidence type="ECO:0000256" key="2">
    <source>
        <dbReference type="ARBA" id="ARBA00001947"/>
    </source>
</evidence>
<comment type="subcellular location">
    <subcellularLocation>
        <location evidence="3">Periplasm</location>
    </subcellularLocation>
</comment>
<dbReference type="PROSITE" id="PS00744">
    <property type="entry name" value="BETA_LACTAMASE_B_2"/>
    <property type="match status" value="1"/>
</dbReference>
<name>A0A2T2YI07_9BACT</name>
<dbReference type="PANTHER" id="PTHR42951">
    <property type="entry name" value="METALLO-BETA-LACTAMASE DOMAIN-CONTAINING"/>
    <property type="match status" value="1"/>
</dbReference>
<dbReference type="GO" id="GO:0042597">
    <property type="term" value="C:periplasmic space"/>
    <property type="evidence" value="ECO:0007669"/>
    <property type="project" value="UniProtKB-SubCell"/>
</dbReference>
<keyword evidence="10 13" id="KW-0378">Hydrolase</keyword>
<reference evidence="16 17" key="1">
    <citation type="submission" date="2018-03" db="EMBL/GenBank/DDBJ databases">
        <title>Adhaeribacter sp. HMF7605 Genome sequencing and assembly.</title>
        <authorList>
            <person name="Kang H."/>
            <person name="Kang J."/>
            <person name="Cha I."/>
            <person name="Kim H."/>
            <person name="Joh K."/>
        </authorList>
    </citation>
    <scope>NUCLEOTIDE SEQUENCE [LARGE SCALE GENOMIC DNA]</scope>
    <source>
        <strain evidence="16 17">HMF7605</strain>
    </source>
</reference>
<evidence type="ECO:0000313" key="17">
    <source>
        <dbReference type="Proteomes" id="UP000240357"/>
    </source>
</evidence>
<sequence length="247" mass="27585">MKKYQLLFLFSFLIFGFISAQTSQNNPNSKTESLTIQKISNHVYQHTSFLQTESFGKVPCNGMIVFDKTEAIIFDTPPDNKTSLELITWVKNKLHCKIKAIIPTHFHSDCLGGLEEFHKHSIPSYANNETIAIAKSKNIIVPQNGFNDLLELKVGDKKVLVEYFGPGHTQDNVVGYFPDEKIMFGGCLIKELGAGKGNLEDANTMAWPITVTKLKEKYPNTAFIIPGHGKSGGTELLDYTIKLFAPK</sequence>
<dbReference type="InterPro" id="IPR036866">
    <property type="entry name" value="RibonucZ/Hydroxyglut_hydro"/>
</dbReference>
<evidence type="ECO:0000256" key="9">
    <source>
        <dbReference type="ARBA" id="ARBA00022764"/>
    </source>
</evidence>
<keyword evidence="17" id="KW-1185">Reference proteome</keyword>
<evidence type="ECO:0000256" key="11">
    <source>
        <dbReference type="ARBA" id="ARBA00022833"/>
    </source>
</evidence>
<keyword evidence="11 13" id="KW-0862">Zinc</keyword>
<evidence type="ECO:0000256" key="14">
    <source>
        <dbReference type="SAM" id="SignalP"/>
    </source>
</evidence>
<proteinExistence type="inferred from homology"/>
<evidence type="ECO:0000256" key="1">
    <source>
        <dbReference type="ARBA" id="ARBA00001526"/>
    </source>
</evidence>
<dbReference type="Proteomes" id="UP000240357">
    <property type="component" value="Unassembled WGS sequence"/>
</dbReference>
<gene>
    <name evidence="16" type="primary">bla</name>
    <name evidence="16" type="ORF">AHMF7605_17340</name>
</gene>
<dbReference type="InterPro" id="IPR001018">
    <property type="entry name" value="Beta-lactamase_class-B_CS"/>
</dbReference>
<keyword evidence="8 14" id="KW-0732">Signal</keyword>
<feature type="domain" description="Metallo-beta-lactamase" evidence="15">
    <location>
        <begin position="59"/>
        <end position="228"/>
    </location>
</feature>
<dbReference type="Pfam" id="PF00753">
    <property type="entry name" value="Lactamase_B"/>
    <property type="match status" value="1"/>
</dbReference>
<dbReference type="AlphaFoldDB" id="A0A2T2YI07"/>
<evidence type="ECO:0000256" key="3">
    <source>
        <dbReference type="ARBA" id="ARBA00004418"/>
    </source>
</evidence>
<evidence type="ECO:0000313" key="16">
    <source>
        <dbReference type="EMBL" id="PSR55143.1"/>
    </source>
</evidence>
<protein>
    <recommendedName>
        <fullName evidence="6 13">Beta-lactamase</fullName>
        <ecNumber evidence="6 13">3.5.2.6</ecNumber>
    </recommendedName>
</protein>
<dbReference type="InterPro" id="IPR050855">
    <property type="entry name" value="NDM-1-like"/>
</dbReference>
<dbReference type="PROSITE" id="PS00743">
    <property type="entry name" value="BETA_LACTAMASE_B_1"/>
    <property type="match status" value="1"/>
</dbReference>
<organism evidence="16 17">
    <name type="scientific">Adhaeribacter arboris</name>
    <dbReference type="NCBI Taxonomy" id="2072846"/>
    <lineage>
        <taxon>Bacteria</taxon>
        <taxon>Pseudomonadati</taxon>
        <taxon>Bacteroidota</taxon>
        <taxon>Cytophagia</taxon>
        <taxon>Cytophagales</taxon>
        <taxon>Hymenobacteraceae</taxon>
        <taxon>Adhaeribacter</taxon>
    </lineage>
</organism>
<keyword evidence="9" id="KW-0574">Periplasm</keyword>
<dbReference type="InterPro" id="IPR001279">
    <property type="entry name" value="Metallo-B-lactamas"/>
</dbReference>
<comment type="cofactor">
    <cofactor evidence="2 13">
        <name>Zn(2+)</name>
        <dbReference type="ChEBI" id="CHEBI:29105"/>
    </cofactor>
</comment>